<reference evidence="3" key="1">
    <citation type="submission" date="2021-11" db="EMBL/GenBank/DDBJ databases">
        <title>Genome sequence.</title>
        <authorList>
            <person name="Sun Q."/>
        </authorList>
    </citation>
    <scope>NUCLEOTIDE SEQUENCE</scope>
    <source>
        <strain evidence="3">JC740</strain>
    </source>
</reference>
<dbReference type="EMBL" id="JAJKFW010000054">
    <property type="protein sequence ID" value="MCC9644459.1"/>
    <property type="molecule type" value="Genomic_DNA"/>
</dbReference>
<sequence>MTRRSFIAGLFALVFAATPCAFAEGLPKSESKATQVANDLDQHEASIRALDRQFFEAVAELEQSYVSERKELREQITEKLKKHQKTLTQQGELDAAVSVRDKAESIRESKIAIPNSKQSPDAERSILGTWRWNNGVDIKNLGGGKTNGNGTWRLVDAKEQAYEFKWSRIPADRVRLSANGRVLEGTKAHDPSFRVWAVRID</sequence>
<evidence type="ECO:0000256" key="1">
    <source>
        <dbReference type="SAM" id="Coils"/>
    </source>
</evidence>
<gene>
    <name evidence="3" type="ORF">LOC71_19480</name>
</gene>
<keyword evidence="2" id="KW-0732">Signal</keyword>
<keyword evidence="4" id="KW-1185">Reference proteome</keyword>
<dbReference type="RefSeq" id="WP_230276193.1">
    <property type="nucleotide sequence ID" value="NZ_JAJKFW010000054.1"/>
</dbReference>
<proteinExistence type="predicted"/>
<dbReference type="Proteomes" id="UP001430306">
    <property type="component" value="Unassembled WGS sequence"/>
</dbReference>
<feature type="chain" id="PRO_5046308955" description="Secreted protein" evidence="2">
    <location>
        <begin position="24"/>
        <end position="201"/>
    </location>
</feature>
<accession>A0ABS8NLK6</accession>
<comment type="caution">
    <text evidence="3">The sequence shown here is derived from an EMBL/GenBank/DDBJ whole genome shotgun (WGS) entry which is preliminary data.</text>
</comment>
<evidence type="ECO:0000313" key="4">
    <source>
        <dbReference type="Proteomes" id="UP001430306"/>
    </source>
</evidence>
<organism evidence="3 4">
    <name type="scientific">Rhodopirellula halodulae</name>
    <dbReference type="NCBI Taxonomy" id="2894198"/>
    <lineage>
        <taxon>Bacteria</taxon>
        <taxon>Pseudomonadati</taxon>
        <taxon>Planctomycetota</taxon>
        <taxon>Planctomycetia</taxon>
        <taxon>Pirellulales</taxon>
        <taxon>Pirellulaceae</taxon>
        <taxon>Rhodopirellula</taxon>
    </lineage>
</organism>
<name>A0ABS8NLK6_9BACT</name>
<evidence type="ECO:0008006" key="5">
    <source>
        <dbReference type="Google" id="ProtNLM"/>
    </source>
</evidence>
<feature type="coiled-coil region" evidence="1">
    <location>
        <begin position="33"/>
        <end position="78"/>
    </location>
</feature>
<protein>
    <recommendedName>
        <fullName evidence="5">Secreted protein</fullName>
    </recommendedName>
</protein>
<evidence type="ECO:0000256" key="2">
    <source>
        <dbReference type="SAM" id="SignalP"/>
    </source>
</evidence>
<evidence type="ECO:0000313" key="3">
    <source>
        <dbReference type="EMBL" id="MCC9644459.1"/>
    </source>
</evidence>
<keyword evidence="1" id="KW-0175">Coiled coil</keyword>
<feature type="signal peptide" evidence="2">
    <location>
        <begin position="1"/>
        <end position="23"/>
    </location>
</feature>